<comment type="caution">
    <text evidence="6">The sequence shown here is derived from an EMBL/GenBank/DDBJ whole genome shotgun (WGS) entry which is preliminary data.</text>
</comment>
<evidence type="ECO:0000256" key="3">
    <source>
        <dbReference type="PROSITE-ProRule" id="PRU00421"/>
    </source>
</evidence>
<name>D4XV10_9BACT</name>
<keyword evidence="4" id="KW-0472">Membrane</keyword>
<comment type="caution">
    <text evidence="3">Lacks conserved residue(s) required for the propagation of feature annotation.</text>
</comment>
<dbReference type="Proteomes" id="UP000004757">
    <property type="component" value="Unassembled WGS sequence"/>
</dbReference>
<dbReference type="AlphaFoldDB" id="D4XV10"/>
<keyword evidence="1" id="KW-0808">Transferase</keyword>
<evidence type="ECO:0000256" key="1">
    <source>
        <dbReference type="ARBA" id="ARBA00022679"/>
    </source>
</evidence>
<dbReference type="eggNOG" id="ENOG5031YRB">
    <property type="taxonomic scope" value="Bacteria"/>
</dbReference>
<proteinExistence type="predicted"/>
<keyword evidence="4" id="KW-0812">Transmembrane</keyword>
<gene>
    <name evidence="6" type="ORF">MALL_0168</name>
</gene>
<dbReference type="InterPro" id="IPR001996">
    <property type="entry name" value="PTS_IIB_1"/>
</dbReference>
<dbReference type="STRING" id="747682.MALL_0168"/>
<evidence type="ECO:0000259" key="5">
    <source>
        <dbReference type="PROSITE" id="PS51098"/>
    </source>
</evidence>
<keyword evidence="4" id="KW-1133">Transmembrane helix</keyword>
<organism evidence="6 7">
    <name type="scientific">Mycoplasmopsis alligatoris A21JP2</name>
    <dbReference type="NCBI Taxonomy" id="747682"/>
    <lineage>
        <taxon>Bacteria</taxon>
        <taxon>Bacillati</taxon>
        <taxon>Mycoplasmatota</taxon>
        <taxon>Mycoplasmoidales</taxon>
        <taxon>Metamycoplasmataceae</taxon>
        <taxon>Mycoplasmopsis</taxon>
    </lineage>
</organism>
<protein>
    <recommendedName>
        <fullName evidence="5">PTS EIIB type-1 domain-containing protein</fullName>
    </recommendedName>
</protein>
<dbReference type="Gene3D" id="3.30.1360.60">
    <property type="entry name" value="Glucose permease domain IIB"/>
    <property type="match status" value="1"/>
</dbReference>
<dbReference type="GO" id="GO:0009401">
    <property type="term" value="P:phosphoenolpyruvate-dependent sugar phosphotransferase system"/>
    <property type="evidence" value="ECO:0007669"/>
    <property type="project" value="UniProtKB-KW"/>
</dbReference>
<dbReference type="InterPro" id="IPR036878">
    <property type="entry name" value="Glu_permease_IIB"/>
</dbReference>
<dbReference type="EMBL" id="ADNC01000002">
    <property type="protein sequence ID" value="EFF41835.1"/>
    <property type="molecule type" value="Genomic_DNA"/>
</dbReference>
<evidence type="ECO:0000313" key="6">
    <source>
        <dbReference type="EMBL" id="EFF41835.1"/>
    </source>
</evidence>
<sequence length="119" mass="13637">MKTSDKILMTFLTIITFGLIWIKWNKDKKHTKNTIYQLNKLPCDVEKLVENINLDNIVSIKKTSTRIIIQIKDSTLVNQQAIKDTKGVSGLFISSQSISIIFGEYTSAVYEELLKIKDK</sequence>
<dbReference type="PROSITE" id="PS51098">
    <property type="entry name" value="PTS_EIIB_TYPE_1"/>
    <property type="match status" value="1"/>
</dbReference>
<evidence type="ECO:0000256" key="2">
    <source>
        <dbReference type="ARBA" id="ARBA00022683"/>
    </source>
</evidence>
<dbReference type="RefSeq" id="WP_005683111.1">
    <property type="nucleotide sequence ID" value="NZ_ADNC01000002.1"/>
</dbReference>
<feature type="domain" description="PTS EIIB type-1" evidence="5">
    <location>
        <begin position="41"/>
        <end position="119"/>
    </location>
</feature>
<dbReference type="GO" id="GO:0008982">
    <property type="term" value="F:protein-N(PI)-phosphohistidine-sugar phosphotransferase activity"/>
    <property type="evidence" value="ECO:0007669"/>
    <property type="project" value="InterPro"/>
</dbReference>
<dbReference type="OrthoDB" id="400941at2"/>
<evidence type="ECO:0000313" key="7">
    <source>
        <dbReference type="Proteomes" id="UP000004757"/>
    </source>
</evidence>
<accession>D4XV10</accession>
<keyword evidence="2" id="KW-0598">Phosphotransferase system</keyword>
<feature type="transmembrane region" description="Helical" evidence="4">
    <location>
        <begin position="6"/>
        <end position="24"/>
    </location>
</feature>
<reference evidence="6 7" key="1">
    <citation type="submission" date="2010-03" db="EMBL/GenBank/DDBJ databases">
        <authorList>
            <person name="Glass J.I."/>
            <person name="Benders G.A."/>
            <person name="Durkin A.S."/>
            <person name="Farmerie W.G."/>
            <person name="Hlavinka K."/>
            <person name="Hostetler J."/>
            <person name="Jackson J."/>
            <person name="May M.A."/>
            <person name="Miller R.H."/>
            <person name="Paralanov V."/>
            <person name="Radune D."/>
            <person name="Szczypinski B."/>
            <person name="Brown D.R."/>
        </authorList>
    </citation>
    <scope>NUCLEOTIDE SEQUENCE [LARGE SCALE GENOMIC DNA]</scope>
    <source>
        <strain evidence="6 7">A21JP2</strain>
    </source>
</reference>
<keyword evidence="7" id="KW-1185">Reference proteome</keyword>
<dbReference type="SUPFAM" id="SSF55604">
    <property type="entry name" value="Glucose permease domain IIB"/>
    <property type="match status" value="1"/>
</dbReference>
<evidence type="ECO:0000256" key="4">
    <source>
        <dbReference type="SAM" id="Phobius"/>
    </source>
</evidence>